<dbReference type="HOGENOM" id="CLU_3382722_0_0_3"/>
<feature type="region of interest" description="Disordered" evidence="1">
    <location>
        <begin position="1"/>
        <end position="33"/>
    </location>
</feature>
<evidence type="ECO:0000313" key="2">
    <source>
        <dbReference type="EMBL" id="AFZ19181.1"/>
    </source>
</evidence>
<keyword evidence="3" id="KW-1185">Reference proteome</keyword>
<dbReference type="EMBL" id="CP003630">
    <property type="protein sequence ID" value="AFZ19181.1"/>
    <property type="molecule type" value="Genomic_DNA"/>
</dbReference>
<proteinExistence type="predicted"/>
<evidence type="ECO:0000313" key="3">
    <source>
        <dbReference type="Proteomes" id="UP000010471"/>
    </source>
</evidence>
<feature type="compositionally biased region" description="Polar residues" evidence="1">
    <location>
        <begin position="1"/>
        <end position="10"/>
    </location>
</feature>
<sequence length="33" mass="3219">MSSRGCSSSAALGGAKNAKCGLGKGDHKKIQIG</sequence>
<dbReference type="STRING" id="1173027.Mic7113_3452"/>
<name>K9WHA1_9CYAN</name>
<reference evidence="2 3" key="1">
    <citation type="submission" date="2012-06" db="EMBL/GenBank/DDBJ databases">
        <title>Finished chromosome of genome of Microcoleus sp. PCC 7113.</title>
        <authorList>
            <consortium name="US DOE Joint Genome Institute"/>
            <person name="Gugger M."/>
            <person name="Coursin T."/>
            <person name="Rippka R."/>
            <person name="Tandeau De Marsac N."/>
            <person name="Huntemann M."/>
            <person name="Wei C.-L."/>
            <person name="Han J."/>
            <person name="Detter J.C."/>
            <person name="Han C."/>
            <person name="Tapia R."/>
            <person name="Chen A."/>
            <person name="Kyrpides N."/>
            <person name="Mavromatis K."/>
            <person name="Markowitz V."/>
            <person name="Szeto E."/>
            <person name="Ivanova N."/>
            <person name="Pagani I."/>
            <person name="Pati A."/>
            <person name="Goodwin L."/>
            <person name="Nordberg H.P."/>
            <person name="Cantor M.N."/>
            <person name="Hua S.X."/>
            <person name="Woyke T."/>
            <person name="Kerfeld C.A."/>
        </authorList>
    </citation>
    <scope>NUCLEOTIDE SEQUENCE [LARGE SCALE GENOMIC DNA]</scope>
    <source>
        <strain evidence="2 3">PCC 7113</strain>
    </source>
</reference>
<dbReference type="KEGG" id="mic:Mic7113_3452"/>
<dbReference type="Proteomes" id="UP000010471">
    <property type="component" value="Chromosome"/>
</dbReference>
<gene>
    <name evidence="2" type="ORF">Mic7113_3452</name>
</gene>
<evidence type="ECO:0000256" key="1">
    <source>
        <dbReference type="SAM" id="MobiDB-lite"/>
    </source>
</evidence>
<organism evidence="2 3">
    <name type="scientific">Allocoleopsis franciscana PCC 7113</name>
    <dbReference type="NCBI Taxonomy" id="1173027"/>
    <lineage>
        <taxon>Bacteria</taxon>
        <taxon>Bacillati</taxon>
        <taxon>Cyanobacteriota</taxon>
        <taxon>Cyanophyceae</taxon>
        <taxon>Coleofasciculales</taxon>
        <taxon>Coleofasciculaceae</taxon>
        <taxon>Allocoleopsis</taxon>
        <taxon>Allocoleopsis franciscana</taxon>
    </lineage>
</organism>
<accession>K9WHA1</accession>
<feature type="compositionally biased region" description="Basic and acidic residues" evidence="1">
    <location>
        <begin position="24"/>
        <end position="33"/>
    </location>
</feature>
<protein>
    <submittedName>
        <fullName evidence="2">Uncharacterized protein</fullName>
    </submittedName>
</protein>
<dbReference type="AlphaFoldDB" id="K9WHA1"/>